<feature type="zinc finger region" description="C3H1-type" evidence="4">
    <location>
        <begin position="62"/>
        <end position="89"/>
    </location>
</feature>
<protein>
    <recommendedName>
        <fullName evidence="5">C3H1-type domain-containing protein</fullName>
    </recommendedName>
</protein>
<name>A0A9P1DJ86_9DINO</name>
<dbReference type="Gene3D" id="4.10.1000.10">
    <property type="entry name" value="Zinc finger, CCCH-type"/>
    <property type="match status" value="1"/>
</dbReference>
<dbReference type="AlphaFoldDB" id="A0A9P1DJ86"/>
<evidence type="ECO:0000259" key="5">
    <source>
        <dbReference type="PROSITE" id="PS50103"/>
    </source>
</evidence>
<reference evidence="7" key="2">
    <citation type="submission" date="2024-04" db="EMBL/GenBank/DDBJ databases">
        <authorList>
            <person name="Chen Y."/>
            <person name="Shah S."/>
            <person name="Dougan E. K."/>
            <person name="Thang M."/>
            <person name="Chan C."/>
        </authorList>
    </citation>
    <scope>NUCLEOTIDE SEQUENCE [LARGE SCALE GENOMIC DNA]</scope>
</reference>
<reference evidence="6" key="1">
    <citation type="submission" date="2022-10" db="EMBL/GenBank/DDBJ databases">
        <authorList>
            <person name="Chen Y."/>
            <person name="Dougan E. K."/>
            <person name="Chan C."/>
            <person name="Rhodes N."/>
            <person name="Thang M."/>
        </authorList>
    </citation>
    <scope>NUCLEOTIDE SEQUENCE</scope>
</reference>
<dbReference type="PROSITE" id="PS50103">
    <property type="entry name" value="ZF_C3H1"/>
    <property type="match status" value="1"/>
</dbReference>
<dbReference type="Proteomes" id="UP001152797">
    <property type="component" value="Unassembled WGS sequence"/>
</dbReference>
<dbReference type="SMART" id="SM00356">
    <property type="entry name" value="ZnF_C3H1"/>
    <property type="match status" value="1"/>
</dbReference>
<evidence type="ECO:0000256" key="2">
    <source>
        <dbReference type="ARBA" id="ARBA00022771"/>
    </source>
</evidence>
<evidence type="ECO:0000313" key="8">
    <source>
        <dbReference type="Proteomes" id="UP001152797"/>
    </source>
</evidence>
<gene>
    <name evidence="6" type="ORF">C1SCF055_LOCUS35682</name>
</gene>
<dbReference type="EMBL" id="CAMXCT020004798">
    <property type="protein sequence ID" value="CAL1163787.1"/>
    <property type="molecule type" value="Genomic_DNA"/>
</dbReference>
<dbReference type="InterPro" id="IPR000571">
    <property type="entry name" value="Znf_CCCH"/>
</dbReference>
<dbReference type="GO" id="GO:0008270">
    <property type="term" value="F:zinc ion binding"/>
    <property type="evidence" value="ECO:0007669"/>
    <property type="project" value="UniProtKB-KW"/>
</dbReference>
<evidence type="ECO:0000313" key="7">
    <source>
        <dbReference type="EMBL" id="CAL1163787.1"/>
    </source>
</evidence>
<evidence type="ECO:0000256" key="4">
    <source>
        <dbReference type="PROSITE-ProRule" id="PRU00723"/>
    </source>
</evidence>
<evidence type="ECO:0000256" key="3">
    <source>
        <dbReference type="ARBA" id="ARBA00022833"/>
    </source>
</evidence>
<sequence>AGGKLIACPAIQGVRRYYWERLVLVRPLRGDERLTELPQIPPEGATAPALAPFPDSVDQLYRGPRQYCFAFQEGACRKGEACRFLHKIAPDGAIQPRPRRYPA</sequence>
<dbReference type="OrthoDB" id="20729at2759"/>
<dbReference type="SUPFAM" id="SSF90229">
    <property type="entry name" value="CCCH zinc finger"/>
    <property type="match status" value="1"/>
</dbReference>
<proteinExistence type="predicted"/>
<comment type="caution">
    <text evidence="6">The sequence shown here is derived from an EMBL/GenBank/DDBJ whole genome shotgun (WGS) entry which is preliminary data.</text>
</comment>
<feature type="domain" description="C3H1-type" evidence="5">
    <location>
        <begin position="62"/>
        <end position="89"/>
    </location>
</feature>
<keyword evidence="8" id="KW-1185">Reference proteome</keyword>
<dbReference type="EMBL" id="CAMXCT030004798">
    <property type="protein sequence ID" value="CAL4797724.1"/>
    <property type="molecule type" value="Genomic_DNA"/>
</dbReference>
<dbReference type="InterPro" id="IPR036855">
    <property type="entry name" value="Znf_CCCH_sf"/>
</dbReference>
<keyword evidence="2 4" id="KW-0863">Zinc-finger</keyword>
<evidence type="ECO:0000256" key="1">
    <source>
        <dbReference type="ARBA" id="ARBA00022723"/>
    </source>
</evidence>
<feature type="non-terminal residue" evidence="6">
    <location>
        <position position="103"/>
    </location>
</feature>
<evidence type="ECO:0000313" key="6">
    <source>
        <dbReference type="EMBL" id="CAI4010412.1"/>
    </source>
</evidence>
<dbReference type="EMBL" id="CAMXCT010004798">
    <property type="protein sequence ID" value="CAI4010412.1"/>
    <property type="molecule type" value="Genomic_DNA"/>
</dbReference>
<organism evidence="6">
    <name type="scientific">Cladocopium goreaui</name>
    <dbReference type="NCBI Taxonomy" id="2562237"/>
    <lineage>
        <taxon>Eukaryota</taxon>
        <taxon>Sar</taxon>
        <taxon>Alveolata</taxon>
        <taxon>Dinophyceae</taxon>
        <taxon>Suessiales</taxon>
        <taxon>Symbiodiniaceae</taxon>
        <taxon>Cladocopium</taxon>
    </lineage>
</organism>
<accession>A0A9P1DJ86</accession>
<keyword evidence="3 4" id="KW-0862">Zinc</keyword>
<keyword evidence="1 4" id="KW-0479">Metal-binding</keyword>